<dbReference type="InterPro" id="IPR013216">
    <property type="entry name" value="Methyltransf_11"/>
</dbReference>
<reference evidence="2 3" key="1">
    <citation type="submission" date="2011-10" db="EMBL/GenBank/DDBJ databases">
        <title>The Genome Sequence of Lachnospiraceae bacterium ACC2.</title>
        <authorList>
            <consortium name="The Broad Institute Genome Sequencing Platform"/>
            <person name="Earl A."/>
            <person name="Ward D."/>
            <person name="Feldgarden M."/>
            <person name="Gevers D."/>
            <person name="Sizova M."/>
            <person name="Hazen A."/>
            <person name="Epstein S."/>
            <person name="Young S.K."/>
            <person name="Zeng Q."/>
            <person name="Gargeya S."/>
            <person name="Fitzgerald M."/>
            <person name="Haas B."/>
            <person name="Abouelleil A."/>
            <person name="Alvarado L."/>
            <person name="Arachchi H.M."/>
            <person name="Berlin A."/>
            <person name="Brown A."/>
            <person name="Chapman S.B."/>
            <person name="Chen Z."/>
            <person name="Dunbar C."/>
            <person name="Freedman E."/>
            <person name="Gearin G."/>
            <person name="Goldberg J."/>
            <person name="Griggs A."/>
            <person name="Gujja S."/>
            <person name="Heiman D."/>
            <person name="Howarth C."/>
            <person name="Larson L."/>
            <person name="Lui A."/>
            <person name="MacDonald P.J.P."/>
            <person name="Montmayeur A."/>
            <person name="Murphy C."/>
            <person name="Neiman D."/>
            <person name="Pearson M."/>
            <person name="Priest M."/>
            <person name="Roberts A."/>
            <person name="Saif S."/>
            <person name="Shea T."/>
            <person name="Shenoy N."/>
            <person name="Sisk P."/>
            <person name="Stolte C."/>
            <person name="Sykes S."/>
            <person name="Wortman J."/>
            <person name="Nusbaum C."/>
            <person name="Birren B."/>
        </authorList>
    </citation>
    <scope>NUCLEOTIDE SEQUENCE [LARGE SCALE GENOMIC DNA]</scope>
    <source>
        <strain evidence="2 3">ACC2</strain>
    </source>
</reference>
<dbReference type="Gene3D" id="3.40.50.150">
    <property type="entry name" value="Vaccinia Virus protein VP39"/>
    <property type="match status" value="1"/>
</dbReference>
<proteinExistence type="predicted"/>
<feature type="domain" description="Methyltransferase type 11" evidence="1">
    <location>
        <begin position="41"/>
        <end position="133"/>
    </location>
</feature>
<dbReference type="GO" id="GO:0008757">
    <property type="term" value="F:S-adenosylmethionine-dependent methyltransferase activity"/>
    <property type="evidence" value="ECO:0007669"/>
    <property type="project" value="InterPro"/>
</dbReference>
<comment type="caution">
    <text evidence="2">The sequence shown here is derived from an EMBL/GenBank/DDBJ whole genome shotgun (WGS) entry which is preliminary data.</text>
</comment>
<keyword evidence="3" id="KW-1185">Reference proteome</keyword>
<dbReference type="SUPFAM" id="SSF53335">
    <property type="entry name" value="S-adenosyl-L-methionine-dependent methyltransferases"/>
    <property type="match status" value="1"/>
</dbReference>
<dbReference type="Proteomes" id="UP000018466">
    <property type="component" value="Unassembled WGS sequence"/>
</dbReference>
<dbReference type="GeneID" id="86939930"/>
<sequence length="200" mass="22873">MKGKIWDLYAPIYSRAMRAEERSYAFLYRRIAKLVRAKEVLELATGPGVLAKRIAPVTKRMLATDYSEGMIAEAKKGICPKNLRFEVADALSLPYADASFDAVIIVNALHLLPEPEFALREIARVLRPDGILIAPNFVKKREHFVGRCWEAVLGLVGVRFEHQWTAGEYLAFFRDNGWELLFYKETQARMPFLYVECGRS</sequence>
<dbReference type="InterPro" id="IPR029063">
    <property type="entry name" value="SAM-dependent_MTases_sf"/>
</dbReference>
<dbReference type="Pfam" id="PF08241">
    <property type="entry name" value="Methyltransf_11"/>
    <property type="match status" value="1"/>
</dbReference>
<evidence type="ECO:0000313" key="3">
    <source>
        <dbReference type="Proteomes" id="UP000018466"/>
    </source>
</evidence>
<evidence type="ECO:0000259" key="1">
    <source>
        <dbReference type="Pfam" id="PF08241"/>
    </source>
</evidence>
<gene>
    <name evidence="2" type="ORF">HMPREF9623_00131</name>
</gene>
<accession>A0AA36Y6F0</accession>
<evidence type="ECO:0000313" key="2">
    <source>
        <dbReference type="EMBL" id="EHO17947.1"/>
    </source>
</evidence>
<name>A0AA36Y6F0_9FIRM</name>
<dbReference type="AlphaFoldDB" id="A0AA36Y6F0"/>
<dbReference type="PANTHER" id="PTHR43591">
    <property type="entry name" value="METHYLTRANSFERASE"/>
    <property type="match status" value="1"/>
</dbReference>
<dbReference type="EMBL" id="AGEL01000003">
    <property type="protein sequence ID" value="EHO17947.1"/>
    <property type="molecule type" value="Genomic_DNA"/>
</dbReference>
<organism evidence="2 3">
    <name type="scientific">Stomatobaculum longum</name>
    <dbReference type="NCBI Taxonomy" id="796942"/>
    <lineage>
        <taxon>Bacteria</taxon>
        <taxon>Bacillati</taxon>
        <taxon>Bacillota</taxon>
        <taxon>Clostridia</taxon>
        <taxon>Lachnospirales</taxon>
        <taxon>Lachnospiraceae</taxon>
        <taxon>Stomatobaculum</taxon>
    </lineage>
</organism>
<dbReference type="CDD" id="cd02440">
    <property type="entry name" value="AdoMet_MTases"/>
    <property type="match status" value="1"/>
</dbReference>
<protein>
    <recommendedName>
        <fullName evidence="1">Methyltransferase type 11 domain-containing protein</fullName>
    </recommendedName>
</protein>
<dbReference type="RefSeq" id="WP_009531966.1">
    <property type="nucleotide sequence ID" value="NZ_CAJPPX010000016.1"/>
</dbReference>